<dbReference type="PANTHER" id="PTHR43245">
    <property type="entry name" value="BIFUNCTIONAL POLYMYXIN RESISTANCE PROTEIN ARNA"/>
    <property type="match status" value="1"/>
</dbReference>
<dbReference type="InterPro" id="IPR011051">
    <property type="entry name" value="RmlC_Cupin_sf"/>
</dbReference>
<dbReference type="OrthoDB" id="9801785at2"/>
<gene>
    <name evidence="3" type="ORF">CEY15_17235</name>
</gene>
<proteinExistence type="predicted"/>
<name>A0A2A2WKL3_9ACTN</name>
<dbReference type="InterPro" id="IPR036291">
    <property type="entry name" value="NAD(P)-bd_dom_sf"/>
</dbReference>
<dbReference type="Gene3D" id="2.60.120.10">
    <property type="entry name" value="Jelly Rolls"/>
    <property type="match status" value="1"/>
</dbReference>
<dbReference type="PANTHER" id="PTHR43245:SF55">
    <property type="entry name" value="NAD(P)-BINDING DOMAIN-CONTAINING PROTEIN"/>
    <property type="match status" value="1"/>
</dbReference>
<dbReference type="Gene3D" id="3.40.50.720">
    <property type="entry name" value="NAD(P)-binding Rossmann-like Domain"/>
    <property type="match status" value="1"/>
</dbReference>
<dbReference type="InterPro" id="IPR050177">
    <property type="entry name" value="Lipid_A_modif_metabolic_enz"/>
</dbReference>
<dbReference type="InterPro" id="IPR001509">
    <property type="entry name" value="Epimerase_deHydtase"/>
</dbReference>
<reference evidence="4" key="1">
    <citation type="submission" date="2017-09" db="EMBL/GenBank/DDBJ databases">
        <authorList>
            <person name="Zhang Y."/>
            <person name="Huang X."/>
            <person name="Liu J."/>
            <person name="Lu L."/>
            <person name="Peng K."/>
        </authorList>
    </citation>
    <scope>NUCLEOTIDE SEQUENCE [LARGE SCALE GENOMIC DNA]</scope>
    <source>
        <strain evidence="4">S-XJ-1</strain>
    </source>
</reference>
<organism evidence="3 4">
    <name type="scientific">Dietzia natronolimnaea</name>
    <dbReference type="NCBI Taxonomy" id="161920"/>
    <lineage>
        <taxon>Bacteria</taxon>
        <taxon>Bacillati</taxon>
        <taxon>Actinomycetota</taxon>
        <taxon>Actinomycetes</taxon>
        <taxon>Mycobacteriales</taxon>
        <taxon>Dietziaceae</taxon>
        <taxon>Dietzia</taxon>
    </lineage>
</organism>
<dbReference type="SUPFAM" id="SSF51735">
    <property type="entry name" value="NAD(P)-binding Rossmann-fold domains"/>
    <property type="match status" value="1"/>
</dbReference>
<protein>
    <submittedName>
        <fullName evidence="3">Capsule biosynthesis protein CapF</fullName>
    </submittedName>
</protein>
<dbReference type="RefSeq" id="WP_095719441.1">
    <property type="nucleotide sequence ID" value="NZ_NTGA01000053.1"/>
</dbReference>
<dbReference type="Pfam" id="PF01370">
    <property type="entry name" value="Epimerase"/>
    <property type="match status" value="1"/>
</dbReference>
<evidence type="ECO:0000313" key="3">
    <source>
        <dbReference type="EMBL" id="PAY21749.1"/>
    </source>
</evidence>
<evidence type="ECO:0000313" key="4">
    <source>
        <dbReference type="Proteomes" id="UP000218810"/>
    </source>
</evidence>
<evidence type="ECO:0000259" key="1">
    <source>
        <dbReference type="Pfam" id="PF01370"/>
    </source>
</evidence>
<sequence>MKVILTGANGFLGWHTRLRLTALTQHEIRPVTRHNWSDLANLVADADAIVHLAGVNRAETDDEVEQGNILLGRDIAVAINRAARSIRVVMAGTIQVERDNPYGRGKLAAQREIAQATMAHGGRFVEVRLPNLYGEHGIPNYNSFVATFAKALIDGKTPQVTDNDVELLHAQDAAQSLIDALETRAEAIRPIGETTRVIAVWELLQEFHSSYFPDGEIPDLSSKFRIDLFNTYRAGLFPERYPIVLKPHSDTRGSFVETVRCRGGEGQSSFSSTLPGVTRGEHYHLTKIERFAVIQGEARISLRKMFGGRVIDFVVSGRDPVAVDMPVGWVHNITNIGDKTLLTQFWSHELFRPEASDTFPESVRPADEESLK</sequence>
<dbReference type="Proteomes" id="UP000218810">
    <property type="component" value="Unassembled WGS sequence"/>
</dbReference>
<feature type="domain" description="NAD-dependent epimerase/dehydratase" evidence="1">
    <location>
        <begin position="3"/>
        <end position="184"/>
    </location>
</feature>
<dbReference type="Pfam" id="PF14667">
    <property type="entry name" value="Polysacc_synt_C"/>
    <property type="match status" value="1"/>
</dbReference>
<comment type="caution">
    <text evidence="3">The sequence shown here is derived from an EMBL/GenBank/DDBJ whole genome shotgun (WGS) entry which is preliminary data.</text>
</comment>
<keyword evidence="4" id="KW-1185">Reference proteome</keyword>
<dbReference type="AlphaFoldDB" id="A0A2A2WKL3"/>
<accession>A0A2A2WKL3</accession>
<dbReference type="SUPFAM" id="SSF51182">
    <property type="entry name" value="RmlC-like cupins"/>
    <property type="match status" value="1"/>
</dbReference>
<dbReference type="EMBL" id="NTGA01000053">
    <property type="protein sequence ID" value="PAY21749.1"/>
    <property type="molecule type" value="Genomic_DNA"/>
</dbReference>
<evidence type="ECO:0000259" key="2">
    <source>
        <dbReference type="Pfam" id="PF14667"/>
    </source>
</evidence>
<dbReference type="InterPro" id="IPR014710">
    <property type="entry name" value="RmlC-like_jellyroll"/>
</dbReference>
<feature type="domain" description="Capsular polysaccharide assembling protein CapF C-terminal" evidence="2">
    <location>
        <begin position="248"/>
        <end position="359"/>
    </location>
</feature>
<dbReference type="InterPro" id="IPR029303">
    <property type="entry name" value="CapF_C"/>
</dbReference>